<dbReference type="OrthoDB" id="6149831at2759"/>
<dbReference type="InterPro" id="IPR050216">
    <property type="entry name" value="LRR_domain-containing"/>
</dbReference>
<name>A0A0K2T2C1_LEPSM</name>
<feature type="compositionally biased region" description="Low complexity" evidence="3">
    <location>
        <begin position="1"/>
        <end position="12"/>
    </location>
</feature>
<feature type="region of interest" description="Disordered" evidence="3">
    <location>
        <begin position="1"/>
        <end position="28"/>
    </location>
</feature>
<dbReference type="SMART" id="SM00364">
    <property type="entry name" value="LRR_BAC"/>
    <property type="match status" value="5"/>
</dbReference>
<evidence type="ECO:0000256" key="2">
    <source>
        <dbReference type="ARBA" id="ARBA00022737"/>
    </source>
</evidence>
<dbReference type="PANTHER" id="PTHR48051:SF21">
    <property type="entry name" value="CALPONIN-HOMOLOGY (CH) DOMAIN-CONTAINING PROTEIN"/>
    <property type="match status" value="1"/>
</dbReference>
<dbReference type="Pfam" id="PF13855">
    <property type="entry name" value="LRR_8"/>
    <property type="match status" value="2"/>
</dbReference>
<organism evidence="4">
    <name type="scientific">Lepeophtheirus salmonis</name>
    <name type="common">Salmon louse</name>
    <name type="synonym">Caligus salmonis</name>
    <dbReference type="NCBI Taxonomy" id="72036"/>
    <lineage>
        <taxon>Eukaryota</taxon>
        <taxon>Metazoa</taxon>
        <taxon>Ecdysozoa</taxon>
        <taxon>Arthropoda</taxon>
        <taxon>Crustacea</taxon>
        <taxon>Multicrustacea</taxon>
        <taxon>Hexanauplia</taxon>
        <taxon>Copepoda</taxon>
        <taxon>Siphonostomatoida</taxon>
        <taxon>Caligidae</taxon>
        <taxon>Lepeophtheirus</taxon>
    </lineage>
</organism>
<dbReference type="Pfam" id="PF00560">
    <property type="entry name" value="LRR_1"/>
    <property type="match status" value="1"/>
</dbReference>
<dbReference type="PANTHER" id="PTHR48051">
    <property type="match status" value="1"/>
</dbReference>
<evidence type="ECO:0000256" key="3">
    <source>
        <dbReference type="SAM" id="MobiDB-lite"/>
    </source>
</evidence>
<protein>
    <submittedName>
        <fullName evidence="4">Leucinerich repeat and calponin homology domaincontaining protein 1like [Megachile rotundata]</fullName>
    </submittedName>
</protein>
<proteinExistence type="predicted"/>
<keyword evidence="1" id="KW-0433">Leucine-rich repeat</keyword>
<evidence type="ECO:0000313" key="4">
    <source>
        <dbReference type="EMBL" id="CDW20219.1"/>
    </source>
</evidence>
<dbReference type="AlphaFoldDB" id="A0A0K2T2C1"/>
<sequence length="462" mass="51487">MMMALSVAASSSPTPPPPSHHSQHPDGKGGVILASSLSLSLEKLLDQAETSGELKLSGRNLKSFPRAGPSKSYNYLRDTVVADLSRNKLNEVPDECTKFSSMEKFLLYHNTIKSIPDSIIALHSLQFLDLSRNQLSYLPANLCQLPLQGLIVNNNRLVSLPEEIGKMQTLMELDASCNEIAHLPVQIGDLSSLKCLKLRRNHLQEIPVEISYLQLSTLDLSGNRISILPVELRFMTSVIDINLEENPLTCPPANLCSRGRIHIYKYLEIQAIKEDRRRGVLTDSEYRRSFRKTGTNQLSDMGFNNMFNCDPRRKRNTADSGYGSEQPLERRWSQDFNQEIQDYHPDEAKRLILKAASSSTISRSINKVSHVEKKVPPHTSSGSSTASSGYSSLCGPHWENGGMSNNVLNLGQNPLDCDYKNPSIAGSISSSQYYHSPNSVEGSYHKMMDGMTISNERNHNKP</sequence>
<feature type="region of interest" description="Disordered" evidence="3">
    <location>
        <begin position="364"/>
        <end position="390"/>
    </location>
</feature>
<dbReference type="PROSITE" id="PS51450">
    <property type="entry name" value="LRR"/>
    <property type="match status" value="2"/>
</dbReference>
<dbReference type="InterPro" id="IPR001611">
    <property type="entry name" value="Leu-rich_rpt"/>
</dbReference>
<reference evidence="4" key="1">
    <citation type="submission" date="2014-05" db="EMBL/GenBank/DDBJ databases">
        <authorList>
            <person name="Chronopoulou M."/>
        </authorList>
    </citation>
    <scope>NUCLEOTIDE SEQUENCE</scope>
    <source>
        <tissue evidence="4">Whole organism</tissue>
    </source>
</reference>
<keyword evidence="2" id="KW-0677">Repeat</keyword>
<dbReference type="Gene3D" id="3.80.10.10">
    <property type="entry name" value="Ribonuclease Inhibitor"/>
    <property type="match status" value="1"/>
</dbReference>
<evidence type="ECO:0000256" key="1">
    <source>
        <dbReference type="ARBA" id="ARBA00022614"/>
    </source>
</evidence>
<dbReference type="GO" id="GO:0005737">
    <property type="term" value="C:cytoplasm"/>
    <property type="evidence" value="ECO:0007669"/>
    <property type="project" value="TreeGrafter"/>
</dbReference>
<dbReference type="InterPro" id="IPR003591">
    <property type="entry name" value="Leu-rich_rpt_typical-subtyp"/>
</dbReference>
<feature type="region of interest" description="Disordered" evidence="3">
    <location>
        <begin position="309"/>
        <end position="333"/>
    </location>
</feature>
<dbReference type="EMBL" id="HACA01002858">
    <property type="protein sequence ID" value="CDW20219.1"/>
    <property type="molecule type" value="Transcribed_RNA"/>
</dbReference>
<feature type="compositionally biased region" description="Low complexity" evidence="3">
    <location>
        <begin position="379"/>
        <end position="390"/>
    </location>
</feature>
<dbReference type="SMART" id="SM00369">
    <property type="entry name" value="LRR_TYP"/>
    <property type="match status" value="4"/>
</dbReference>
<dbReference type="InterPro" id="IPR032675">
    <property type="entry name" value="LRR_dom_sf"/>
</dbReference>
<feature type="non-terminal residue" evidence="4">
    <location>
        <position position="462"/>
    </location>
</feature>
<accession>A0A0K2T2C1</accession>
<dbReference type="SUPFAM" id="SSF52058">
    <property type="entry name" value="L domain-like"/>
    <property type="match status" value="1"/>
</dbReference>